<accession>A0A5F4W5Y4</accession>
<dbReference type="PANTHER" id="PTHR12138">
    <property type="entry name" value="PRIMATE-EXPANDED PROTEIN FAMILY"/>
    <property type="match status" value="1"/>
</dbReference>
<dbReference type="GeneTree" id="ENSGT01150000286943"/>
<reference evidence="2" key="3">
    <citation type="submission" date="2025-09" db="UniProtKB">
        <authorList>
            <consortium name="Ensembl"/>
        </authorList>
    </citation>
    <scope>IDENTIFICATION</scope>
</reference>
<evidence type="ECO:0000256" key="1">
    <source>
        <dbReference type="SAM" id="SignalP"/>
    </source>
</evidence>
<evidence type="ECO:0008006" key="4">
    <source>
        <dbReference type="Google" id="ProtNLM"/>
    </source>
</evidence>
<evidence type="ECO:0000313" key="2">
    <source>
        <dbReference type="Ensembl" id="ENSCJAP00000073259.2"/>
    </source>
</evidence>
<name>A0A5F4W5Y4_CALJA</name>
<feature type="signal peptide" evidence="1">
    <location>
        <begin position="1"/>
        <end position="17"/>
    </location>
</feature>
<reference evidence="2" key="1">
    <citation type="submission" date="2009-03" db="EMBL/GenBank/DDBJ databases">
        <authorList>
            <person name="Warren W."/>
            <person name="Ye L."/>
            <person name="Minx P."/>
            <person name="Worley K."/>
            <person name="Gibbs R."/>
            <person name="Wilson R.K."/>
        </authorList>
    </citation>
    <scope>NUCLEOTIDE SEQUENCE [LARGE SCALE GENOMIC DNA]</scope>
</reference>
<protein>
    <recommendedName>
        <fullName evidence="4">Secreted protein</fullName>
    </recommendedName>
</protein>
<dbReference type="InParanoid" id="A0A5F4W5Y4"/>
<keyword evidence="3" id="KW-1185">Reference proteome</keyword>
<keyword evidence="1" id="KW-0732">Signal</keyword>
<feature type="chain" id="PRO_5035155626" description="Secreted protein" evidence="1">
    <location>
        <begin position="18"/>
        <end position="112"/>
    </location>
</feature>
<reference evidence="2" key="2">
    <citation type="submission" date="2025-08" db="UniProtKB">
        <authorList>
            <consortium name="Ensembl"/>
        </authorList>
    </citation>
    <scope>IDENTIFICATION</scope>
</reference>
<dbReference type="Proteomes" id="UP000008225">
    <property type="component" value="Chromosome 13"/>
</dbReference>
<dbReference type="Ensembl" id="ENSCJAT00000075891.3">
    <property type="protein sequence ID" value="ENSCJAP00000073259.2"/>
    <property type="gene ID" value="ENSCJAG00000048690.3"/>
</dbReference>
<dbReference type="PANTHER" id="PTHR12138:SF151">
    <property type="entry name" value="SECRETED PROTEIN"/>
    <property type="match status" value="1"/>
</dbReference>
<sequence>HTFFLRWSLALLPRLECSGIILAHCDLHLPGSSNSLASASQIAKITGTCHLSWLIFVFLVEMVFHYVGQAGVQWCDLASLQSSPPRFKQFSCLSLLSSWYYRCLPPHPANFL</sequence>
<organism evidence="2 3">
    <name type="scientific">Callithrix jacchus</name>
    <name type="common">White-tufted-ear marmoset</name>
    <name type="synonym">Simia Jacchus</name>
    <dbReference type="NCBI Taxonomy" id="9483"/>
    <lineage>
        <taxon>Eukaryota</taxon>
        <taxon>Metazoa</taxon>
        <taxon>Chordata</taxon>
        <taxon>Craniata</taxon>
        <taxon>Vertebrata</taxon>
        <taxon>Euteleostomi</taxon>
        <taxon>Mammalia</taxon>
        <taxon>Eutheria</taxon>
        <taxon>Euarchontoglires</taxon>
        <taxon>Primates</taxon>
        <taxon>Haplorrhini</taxon>
        <taxon>Platyrrhini</taxon>
        <taxon>Cebidae</taxon>
        <taxon>Callitrichinae</taxon>
        <taxon>Callithrix</taxon>
        <taxon>Callithrix</taxon>
    </lineage>
</organism>
<proteinExistence type="predicted"/>
<evidence type="ECO:0000313" key="3">
    <source>
        <dbReference type="Proteomes" id="UP000008225"/>
    </source>
</evidence>
<dbReference type="AlphaFoldDB" id="A0A5F4W5Y4"/>